<dbReference type="InterPro" id="IPR005123">
    <property type="entry name" value="Oxoglu/Fe-dep_dioxygenase_dom"/>
</dbReference>
<keyword evidence="1" id="KW-0479">Metal-binding</keyword>
<evidence type="ECO:0000313" key="4">
    <source>
        <dbReference type="EMBL" id="EJT70669.1"/>
    </source>
</evidence>
<name>J3PDW9_GAET3</name>
<dbReference type="EMBL" id="GL385401">
    <property type="protein sequence ID" value="EJT70669.1"/>
    <property type="molecule type" value="Genomic_DNA"/>
</dbReference>
<evidence type="ECO:0000313" key="5">
    <source>
        <dbReference type="EnsemblFungi" id="EJT70669"/>
    </source>
</evidence>
<dbReference type="GO" id="GO:0016491">
    <property type="term" value="F:oxidoreductase activity"/>
    <property type="evidence" value="ECO:0007669"/>
    <property type="project" value="UniProtKB-KW"/>
</dbReference>
<accession>J3PDW9</accession>
<reference evidence="4" key="2">
    <citation type="submission" date="2010-07" db="EMBL/GenBank/DDBJ databases">
        <authorList>
            <consortium name="The Broad Institute Genome Sequencing Platform"/>
            <consortium name="Broad Institute Genome Sequencing Center for Infectious Disease"/>
            <person name="Ma L.-J."/>
            <person name="Dead R."/>
            <person name="Young S."/>
            <person name="Zeng Q."/>
            <person name="Koehrsen M."/>
            <person name="Alvarado L."/>
            <person name="Berlin A."/>
            <person name="Chapman S.B."/>
            <person name="Chen Z."/>
            <person name="Freedman E."/>
            <person name="Gellesch M."/>
            <person name="Goldberg J."/>
            <person name="Griggs A."/>
            <person name="Gujja S."/>
            <person name="Heilman E.R."/>
            <person name="Heiman D."/>
            <person name="Hepburn T."/>
            <person name="Howarth C."/>
            <person name="Jen D."/>
            <person name="Larson L."/>
            <person name="Mehta T."/>
            <person name="Neiman D."/>
            <person name="Pearson M."/>
            <person name="Roberts A."/>
            <person name="Saif S."/>
            <person name="Shea T."/>
            <person name="Shenoy N."/>
            <person name="Sisk P."/>
            <person name="Stolte C."/>
            <person name="Sykes S."/>
            <person name="Walk T."/>
            <person name="White J."/>
            <person name="Yandava C."/>
            <person name="Haas B."/>
            <person name="Nusbaum C."/>
            <person name="Birren B."/>
        </authorList>
    </citation>
    <scope>NUCLEOTIDE SEQUENCE</scope>
    <source>
        <strain evidence="4">R3-111a-1</strain>
    </source>
</reference>
<dbReference type="Gene3D" id="2.60.120.620">
    <property type="entry name" value="q2cbj1_9rhob like domain"/>
    <property type="match status" value="1"/>
</dbReference>
<dbReference type="Proteomes" id="UP000006039">
    <property type="component" value="Unassembled WGS sequence"/>
</dbReference>
<keyword evidence="6" id="KW-1185">Reference proteome</keyword>
<comment type="similarity">
    <text evidence="1">Belongs to the iron/ascorbate-dependent oxidoreductase family.</text>
</comment>
<evidence type="ECO:0000313" key="6">
    <source>
        <dbReference type="Proteomes" id="UP000006039"/>
    </source>
</evidence>
<dbReference type="EnsemblFungi" id="EJT70669">
    <property type="protein sequence ID" value="EJT70669"/>
    <property type="gene ID" value="GGTG_11692"/>
</dbReference>
<dbReference type="OrthoDB" id="5224030at2759"/>
<evidence type="ECO:0000259" key="3">
    <source>
        <dbReference type="PROSITE" id="PS51471"/>
    </source>
</evidence>
<dbReference type="GeneID" id="20352150"/>
<dbReference type="PANTHER" id="PTHR33099:SF7">
    <property type="entry name" value="MYND-TYPE DOMAIN-CONTAINING PROTEIN"/>
    <property type="match status" value="1"/>
</dbReference>
<reference evidence="4" key="3">
    <citation type="submission" date="2010-09" db="EMBL/GenBank/DDBJ databases">
        <title>Annotation of Gaeumannomyces graminis var. tritici R3-111a-1.</title>
        <authorList>
            <consortium name="The Broad Institute Genome Sequencing Platform"/>
            <person name="Ma L.-J."/>
            <person name="Dead R."/>
            <person name="Young S.K."/>
            <person name="Zeng Q."/>
            <person name="Gargeya S."/>
            <person name="Fitzgerald M."/>
            <person name="Haas B."/>
            <person name="Abouelleil A."/>
            <person name="Alvarado L."/>
            <person name="Arachchi H.M."/>
            <person name="Berlin A."/>
            <person name="Brown A."/>
            <person name="Chapman S.B."/>
            <person name="Chen Z."/>
            <person name="Dunbar C."/>
            <person name="Freedman E."/>
            <person name="Gearin G."/>
            <person name="Gellesch M."/>
            <person name="Goldberg J."/>
            <person name="Griggs A."/>
            <person name="Gujja S."/>
            <person name="Heiman D."/>
            <person name="Howarth C."/>
            <person name="Larson L."/>
            <person name="Lui A."/>
            <person name="MacDonald P.J.P."/>
            <person name="Mehta T."/>
            <person name="Montmayeur A."/>
            <person name="Murphy C."/>
            <person name="Neiman D."/>
            <person name="Pearson M."/>
            <person name="Priest M."/>
            <person name="Roberts A."/>
            <person name="Saif S."/>
            <person name="Shea T."/>
            <person name="Shenoy N."/>
            <person name="Sisk P."/>
            <person name="Stolte C."/>
            <person name="Sykes S."/>
            <person name="Yandava C."/>
            <person name="Wortman J."/>
            <person name="Nusbaum C."/>
            <person name="Birren B."/>
        </authorList>
    </citation>
    <scope>NUCLEOTIDE SEQUENCE</scope>
    <source>
        <strain evidence="4">R3-111a-1</strain>
    </source>
</reference>
<dbReference type="GO" id="GO:0046872">
    <property type="term" value="F:metal ion binding"/>
    <property type="evidence" value="ECO:0007669"/>
    <property type="project" value="UniProtKB-KW"/>
</dbReference>
<protein>
    <recommendedName>
        <fullName evidence="3">Fe2OG dioxygenase domain-containing protein</fullName>
    </recommendedName>
</protein>
<dbReference type="VEuPathDB" id="FungiDB:GGTG_11692"/>
<keyword evidence="1" id="KW-0560">Oxidoreductase</keyword>
<feature type="domain" description="Fe2OG dioxygenase" evidence="3">
    <location>
        <begin position="173"/>
        <end position="271"/>
    </location>
</feature>
<gene>
    <name evidence="5" type="primary">20352150</name>
    <name evidence="4" type="ORF">GGTG_11692</name>
</gene>
<dbReference type="eggNOG" id="ENOG502S0B1">
    <property type="taxonomic scope" value="Eukaryota"/>
</dbReference>
<organism evidence="4">
    <name type="scientific">Gaeumannomyces tritici (strain R3-111a-1)</name>
    <name type="common">Wheat and barley take-all root rot fungus</name>
    <name type="synonym">Gaeumannomyces graminis var. tritici</name>
    <dbReference type="NCBI Taxonomy" id="644352"/>
    <lineage>
        <taxon>Eukaryota</taxon>
        <taxon>Fungi</taxon>
        <taxon>Dikarya</taxon>
        <taxon>Ascomycota</taxon>
        <taxon>Pezizomycotina</taxon>
        <taxon>Sordariomycetes</taxon>
        <taxon>Sordariomycetidae</taxon>
        <taxon>Magnaporthales</taxon>
        <taxon>Magnaporthaceae</taxon>
        <taxon>Gaeumannomyces</taxon>
    </lineage>
</organism>
<sequence length="469" mass="51353">MSDNSEGEGQDALSQDISWELGRFIASKSSTFACGGAIPIVDPVLDPLQKETVDTTGSPSKRRRKDDTLSTAPISIRWDSPQGNEAVGVAKVTFPVTEPDGEASFTKLAQDSQPAGFGYQGKNVLDESYRKAAKMDRSDFSSDFCPYELGIIDTIAQVLLPNTRDGISTKGVRAELYKLNIYSSPSGFFKSHVDTPRSEAQFGSLVVCLPYKHEGGQLIVRHTKHAITYDWSTSKAGADAVHWAAFYSDCEHEVRELTQGHRVTLTYNLYYAPGVGDLAEHAPAMQVQTLPLYDKVQGALAEPSFMNDGGLLGVYLTHAYAHSTRAGRKALPSVLKGADMAVYAVFRAHGLKVWIRPVLPRDSTVDEYGYEPHGDEEFNTRVGVHLGELIVTDQGGYDGVDAEDIWDEWSHDRVDVNWLTGPGPAELEEATFMHLTYGNEASIDTVYMHAALLVEVPAASERTQVAERG</sequence>
<reference evidence="6" key="1">
    <citation type="submission" date="2010-07" db="EMBL/GenBank/DDBJ databases">
        <title>The genome sequence of Gaeumannomyces graminis var. tritici strain R3-111a-1.</title>
        <authorList>
            <consortium name="The Broad Institute Genome Sequencing Platform"/>
            <person name="Ma L.-J."/>
            <person name="Dead R."/>
            <person name="Young S."/>
            <person name="Zeng Q."/>
            <person name="Koehrsen M."/>
            <person name="Alvarado L."/>
            <person name="Berlin A."/>
            <person name="Chapman S.B."/>
            <person name="Chen Z."/>
            <person name="Freedman E."/>
            <person name="Gellesch M."/>
            <person name="Goldberg J."/>
            <person name="Griggs A."/>
            <person name="Gujja S."/>
            <person name="Heilman E.R."/>
            <person name="Heiman D."/>
            <person name="Hepburn T."/>
            <person name="Howarth C."/>
            <person name="Jen D."/>
            <person name="Larson L."/>
            <person name="Mehta T."/>
            <person name="Neiman D."/>
            <person name="Pearson M."/>
            <person name="Roberts A."/>
            <person name="Saif S."/>
            <person name="Shea T."/>
            <person name="Shenoy N."/>
            <person name="Sisk P."/>
            <person name="Stolte C."/>
            <person name="Sykes S."/>
            <person name="Walk T."/>
            <person name="White J."/>
            <person name="Yandava C."/>
            <person name="Haas B."/>
            <person name="Nusbaum C."/>
            <person name="Birren B."/>
        </authorList>
    </citation>
    <scope>NUCLEOTIDE SEQUENCE [LARGE SCALE GENOMIC DNA]</scope>
    <source>
        <strain evidence="6">R3-111a-1</strain>
    </source>
</reference>
<dbReference type="HOGENOM" id="CLU_019613_1_1_1"/>
<dbReference type="RefSeq" id="XP_009227847.1">
    <property type="nucleotide sequence ID" value="XM_009229583.1"/>
</dbReference>
<evidence type="ECO:0000256" key="1">
    <source>
        <dbReference type="RuleBase" id="RU003682"/>
    </source>
</evidence>
<reference evidence="5" key="4">
    <citation type="journal article" date="2015" name="G3 (Bethesda)">
        <title>Genome sequences of three phytopathogenic species of the Magnaporthaceae family of fungi.</title>
        <authorList>
            <person name="Okagaki L.H."/>
            <person name="Nunes C.C."/>
            <person name="Sailsbery J."/>
            <person name="Clay B."/>
            <person name="Brown D."/>
            <person name="John T."/>
            <person name="Oh Y."/>
            <person name="Young N."/>
            <person name="Fitzgerald M."/>
            <person name="Haas B.J."/>
            <person name="Zeng Q."/>
            <person name="Young S."/>
            <person name="Adiconis X."/>
            <person name="Fan L."/>
            <person name="Levin J.Z."/>
            <person name="Mitchell T.K."/>
            <person name="Okubara P.A."/>
            <person name="Farman M.L."/>
            <person name="Kohn L.M."/>
            <person name="Birren B."/>
            <person name="Ma L.-J."/>
            <person name="Dean R.A."/>
        </authorList>
    </citation>
    <scope>NUCLEOTIDE SEQUENCE</scope>
    <source>
        <strain evidence="5">R3-111a-1</strain>
    </source>
</reference>
<dbReference type="PANTHER" id="PTHR33099">
    <property type="entry name" value="FE2OG DIOXYGENASE DOMAIN-CONTAINING PROTEIN"/>
    <property type="match status" value="1"/>
</dbReference>
<dbReference type="PROSITE" id="PS51471">
    <property type="entry name" value="FE2OG_OXY"/>
    <property type="match status" value="1"/>
</dbReference>
<keyword evidence="1" id="KW-0408">Iron</keyword>
<proteinExistence type="inferred from homology"/>
<reference evidence="5" key="5">
    <citation type="submission" date="2018-04" db="UniProtKB">
        <authorList>
            <consortium name="EnsemblFungi"/>
        </authorList>
    </citation>
    <scope>IDENTIFICATION</scope>
    <source>
        <strain evidence="5">R3-111a-1</strain>
    </source>
</reference>
<feature type="region of interest" description="Disordered" evidence="2">
    <location>
        <begin position="50"/>
        <end position="74"/>
    </location>
</feature>
<evidence type="ECO:0000256" key="2">
    <source>
        <dbReference type="SAM" id="MobiDB-lite"/>
    </source>
</evidence>
<dbReference type="AlphaFoldDB" id="J3PDW9"/>